<dbReference type="Gene3D" id="3.40.630.30">
    <property type="match status" value="1"/>
</dbReference>
<accession>A0A0F2TAJ7</accession>
<dbReference type="InterPro" id="IPR000182">
    <property type="entry name" value="GNAT_dom"/>
</dbReference>
<reference evidence="4 5" key="1">
    <citation type="submission" date="2015-02" db="EMBL/GenBank/DDBJ databases">
        <authorList>
            <person name="Ju K.-S."/>
            <person name="Doroghazi J.R."/>
            <person name="Metcalf W."/>
        </authorList>
    </citation>
    <scope>NUCLEOTIDE SEQUENCE [LARGE SCALE GENOMIC DNA]</scope>
    <source>
        <strain evidence="4 5">ATCC 31215</strain>
    </source>
</reference>
<dbReference type="GO" id="GO:0016747">
    <property type="term" value="F:acyltransferase activity, transferring groups other than amino-acyl groups"/>
    <property type="evidence" value="ECO:0007669"/>
    <property type="project" value="InterPro"/>
</dbReference>
<comment type="caution">
    <text evidence="4">The sequence shown here is derived from an EMBL/GenBank/DDBJ whole genome shotgun (WGS) entry which is preliminary data.</text>
</comment>
<gene>
    <name evidence="4" type="ORF">VM95_27100</name>
</gene>
<keyword evidence="2" id="KW-0012">Acyltransferase</keyword>
<dbReference type="EMBL" id="JZKH01000068">
    <property type="protein sequence ID" value="KJS59446.1"/>
    <property type="molecule type" value="Genomic_DNA"/>
</dbReference>
<evidence type="ECO:0000259" key="3">
    <source>
        <dbReference type="PROSITE" id="PS51186"/>
    </source>
</evidence>
<dbReference type="AlphaFoldDB" id="A0A0F2TAJ7"/>
<dbReference type="CDD" id="cd04301">
    <property type="entry name" value="NAT_SF"/>
    <property type="match status" value="1"/>
</dbReference>
<organism evidence="4 5">
    <name type="scientific">Streptomyces rubellomurinus (strain ATCC 31215)</name>
    <dbReference type="NCBI Taxonomy" id="359131"/>
    <lineage>
        <taxon>Bacteria</taxon>
        <taxon>Bacillati</taxon>
        <taxon>Actinomycetota</taxon>
        <taxon>Actinomycetes</taxon>
        <taxon>Kitasatosporales</taxon>
        <taxon>Streptomycetaceae</taxon>
        <taxon>Streptomyces</taxon>
    </lineage>
</organism>
<dbReference type="PROSITE" id="PS51186">
    <property type="entry name" value="GNAT"/>
    <property type="match status" value="1"/>
</dbReference>
<dbReference type="PANTHER" id="PTHR43877">
    <property type="entry name" value="AMINOALKYLPHOSPHONATE N-ACETYLTRANSFERASE-RELATED-RELATED"/>
    <property type="match status" value="1"/>
</dbReference>
<dbReference type="SUPFAM" id="SSF55729">
    <property type="entry name" value="Acyl-CoA N-acyltransferases (Nat)"/>
    <property type="match status" value="1"/>
</dbReference>
<name>A0A0F2TAJ7_STRR3</name>
<evidence type="ECO:0000256" key="2">
    <source>
        <dbReference type="ARBA" id="ARBA00023315"/>
    </source>
</evidence>
<dbReference type="PATRIC" id="fig|359131.3.peg.6630"/>
<dbReference type="InterPro" id="IPR016181">
    <property type="entry name" value="Acyl_CoA_acyltransferase"/>
</dbReference>
<dbReference type="Pfam" id="PF00583">
    <property type="entry name" value="Acetyltransf_1"/>
    <property type="match status" value="1"/>
</dbReference>
<dbReference type="OrthoDB" id="9799092at2"/>
<evidence type="ECO:0000256" key="1">
    <source>
        <dbReference type="ARBA" id="ARBA00022679"/>
    </source>
</evidence>
<keyword evidence="1 4" id="KW-0808">Transferase</keyword>
<dbReference type="Proteomes" id="UP000033699">
    <property type="component" value="Unassembled WGS sequence"/>
</dbReference>
<protein>
    <submittedName>
        <fullName evidence="4">Acetyltransferase</fullName>
    </submittedName>
</protein>
<evidence type="ECO:0000313" key="4">
    <source>
        <dbReference type="EMBL" id="KJS59446.1"/>
    </source>
</evidence>
<dbReference type="RefSeq" id="WP_045701392.1">
    <property type="nucleotide sequence ID" value="NZ_JZKH01000068.1"/>
</dbReference>
<dbReference type="InterPro" id="IPR050832">
    <property type="entry name" value="Bact_Acetyltransf"/>
</dbReference>
<sequence>MNITIRRVRSEEWRQVKQLRLDALLDPVAAIAFLETHEQAAARPDEFWQERTANAAEGDSVCQLVAVAEDGRWLGSMTVLVELPGGKGALDGDVIEAPQTHLVGVFVRPEARGTGLADDLVRAAAQWSWSLTEPVVRRLRLYVHEDNARAAAMYARAGFKPTGASGPVPGDDTHREIEMEIIRG</sequence>
<keyword evidence="5" id="KW-1185">Reference proteome</keyword>
<evidence type="ECO:0000313" key="5">
    <source>
        <dbReference type="Proteomes" id="UP000033699"/>
    </source>
</evidence>
<feature type="domain" description="N-acetyltransferase" evidence="3">
    <location>
        <begin position="3"/>
        <end position="184"/>
    </location>
</feature>
<proteinExistence type="predicted"/>